<comment type="caution">
    <text evidence="1">The sequence shown here is derived from an EMBL/GenBank/DDBJ whole genome shotgun (WGS) entry which is preliminary data.</text>
</comment>
<dbReference type="EMBL" id="MRCU01000018">
    <property type="protein sequence ID" value="RKK07052.1"/>
    <property type="molecule type" value="Genomic_DNA"/>
</dbReference>
<organism evidence="1 2">
    <name type="scientific">Fusarium oxysporum f. sp. cepae</name>
    <dbReference type="NCBI Taxonomy" id="396571"/>
    <lineage>
        <taxon>Eukaryota</taxon>
        <taxon>Fungi</taxon>
        <taxon>Dikarya</taxon>
        <taxon>Ascomycota</taxon>
        <taxon>Pezizomycotina</taxon>
        <taxon>Sordariomycetes</taxon>
        <taxon>Hypocreomycetidae</taxon>
        <taxon>Hypocreales</taxon>
        <taxon>Nectriaceae</taxon>
        <taxon>Fusarium</taxon>
        <taxon>Fusarium oxysporum species complex</taxon>
    </lineage>
</organism>
<gene>
    <name evidence="1" type="ORF">BFJ65_g18219</name>
</gene>
<name>A0A3L6MQN6_FUSOX</name>
<evidence type="ECO:0000313" key="2">
    <source>
        <dbReference type="Proteomes" id="UP000270866"/>
    </source>
</evidence>
<sequence>MRFVFLYCIVSVPRVNERRLDYCDLACGQPIPDTAREGLQNPWNKMKVKPRIAGLFELYEFLSRTKKTLVEMLKVKGLKWRWRPFIDERHTHLGDVCVQTMDNDIFLRVINDNPSIIFEEYRKKGESDVPRDPAIMGINPDFSEIEKCGGRVLAWCIIGTTG</sequence>
<accession>A0A3L6MQN6</accession>
<dbReference type="Proteomes" id="UP000270866">
    <property type="component" value="Unassembled WGS sequence"/>
</dbReference>
<protein>
    <submittedName>
        <fullName evidence="1">Uncharacterized protein</fullName>
    </submittedName>
</protein>
<evidence type="ECO:0000313" key="1">
    <source>
        <dbReference type="EMBL" id="RKK07052.1"/>
    </source>
</evidence>
<reference evidence="1 2" key="1">
    <citation type="journal article" date="2018" name="Sci. Rep.">
        <title>Characterisation of pathogen-specific regions and novel effector candidates in Fusarium oxysporum f. sp. cepae.</title>
        <authorList>
            <person name="Armitage A.D."/>
            <person name="Taylor A."/>
            <person name="Sobczyk M.K."/>
            <person name="Baxter L."/>
            <person name="Greenfield B.P."/>
            <person name="Bates H.J."/>
            <person name="Wilson F."/>
            <person name="Jackson A.C."/>
            <person name="Ott S."/>
            <person name="Harrison R.J."/>
            <person name="Clarkson J.P."/>
        </authorList>
    </citation>
    <scope>NUCLEOTIDE SEQUENCE [LARGE SCALE GENOMIC DNA]</scope>
    <source>
        <strain evidence="1 2">FoC_Fus2</strain>
    </source>
</reference>
<proteinExistence type="predicted"/>
<dbReference type="AlphaFoldDB" id="A0A3L6MQN6"/>